<dbReference type="PANTHER" id="PTHR30255:SF2">
    <property type="entry name" value="SINGLE-STRANDED-DNA-SPECIFIC EXONUCLEASE RECJ"/>
    <property type="match status" value="1"/>
</dbReference>
<dbReference type="Pfam" id="PF02272">
    <property type="entry name" value="DHHA1"/>
    <property type="match status" value="1"/>
</dbReference>
<dbReference type="RefSeq" id="WP_155599511.1">
    <property type="nucleotide sequence ID" value="NZ_RCNR01000011.1"/>
</dbReference>
<evidence type="ECO:0000313" key="10">
    <source>
        <dbReference type="Proteomes" id="UP000540519"/>
    </source>
</evidence>
<dbReference type="AlphaFoldDB" id="A0A7X2ZSW9"/>
<comment type="similarity">
    <text evidence="1">Belongs to the RecJ family.</text>
</comment>
<keyword evidence="5 9" id="KW-0269">Exonuclease</keyword>
<evidence type="ECO:0000256" key="3">
    <source>
        <dbReference type="ARBA" id="ARBA00022722"/>
    </source>
</evidence>
<dbReference type="NCBIfam" id="TIGR00644">
    <property type="entry name" value="recJ"/>
    <property type="match status" value="1"/>
</dbReference>
<dbReference type="InterPro" id="IPR041122">
    <property type="entry name" value="RecJ_OB"/>
</dbReference>
<proteinExistence type="inferred from homology"/>
<dbReference type="InterPro" id="IPR051673">
    <property type="entry name" value="SSDNA_exonuclease_RecJ"/>
</dbReference>
<dbReference type="Pfam" id="PF17768">
    <property type="entry name" value="RecJ_OB"/>
    <property type="match status" value="1"/>
</dbReference>
<dbReference type="EMBL" id="RCNR01000011">
    <property type="protein sequence ID" value="MUH35788.1"/>
    <property type="molecule type" value="Genomic_DNA"/>
</dbReference>
<dbReference type="GO" id="GO:0003676">
    <property type="term" value="F:nucleic acid binding"/>
    <property type="evidence" value="ECO:0007669"/>
    <property type="project" value="InterPro"/>
</dbReference>
<dbReference type="SUPFAM" id="SSF64182">
    <property type="entry name" value="DHH phosphoesterases"/>
    <property type="match status" value="1"/>
</dbReference>
<reference evidence="9 10" key="1">
    <citation type="journal article" date="2019" name="Mar. Drugs">
        <title>Comparative Genomics and CAZyme Genome Repertoires of Marine Zobellia amurskyensis KMM 3526(T) and Zobellia laminariae KMM 3676(T).</title>
        <authorList>
            <person name="Chernysheva N."/>
            <person name="Bystritskaya E."/>
            <person name="Stenkova A."/>
            <person name="Golovkin I."/>
            <person name="Nedashkovskaya O."/>
            <person name="Isaeva M."/>
        </authorList>
    </citation>
    <scope>NUCLEOTIDE SEQUENCE [LARGE SCALE GENOMIC DNA]</scope>
    <source>
        <strain evidence="9 10">KMM 3526</strain>
    </source>
</reference>
<evidence type="ECO:0000256" key="5">
    <source>
        <dbReference type="ARBA" id="ARBA00022839"/>
    </source>
</evidence>
<gene>
    <name evidence="9" type="primary">recJ</name>
    <name evidence="9" type="ORF">D9O36_08050</name>
</gene>
<dbReference type="InterPro" id="IPR038763">
    <property type="entry name" value="DHH_sf"/>
</dbReference>
<dbReference type="InterPro" id="IPR003156">
    <property type="entry name" value="DHHA1_dom"/>
</dbReference>
<feature type="domain" description="DHHA1" evidence="7">
    <location>
        <begin position="349"/>
        <end position="438"/>
    </location>
</feature>
<dbReference type="GO" id="GO:0006281">
    <property type="term" value="P:DNA repair"/>
    <property type="evidence" value="ECO:0007669"/>
    <property type="project" value="InterPro"/>
</dbReference>
<dbReference type="Pfam" id="PF01368">
    <property type="entry name" value="DHH"/>
    <property type="match status" value="1"/>
</dbReference>
<name>A0A7X2ZSW9_9FLAO</name>
<evidence type="ECO:0000256" key="1">
    <source>
        <dbReference type="ARBA" id="ARBA00005915"/>
    </source>
</evidence>
<dbReference type="OrthoDB" id="9809852at2"/>
<protein>
    <recommendedName>
        <fullName evidence="2">Single-stranded-DNA-specific exonuclease RecJ</fullName>
    </recommendedName>
</protein>
<keyword evidence="4" id="KW-0378">Hydrolase</keyword>
<evidence type="ECO:0000256" key="4">
    <source>
        <dbReference type="ARBA" id="ARBA00022801"/>
    </source>
</evidence>
<evidence type="ECO:0000256" key="2">
    <source>
        <dbReference type="ARBA" id="ARBA00019841"/>
    </source>
</evidence>
<dbReference type="Gene3D" id="3.10.310.30">
    <property type="match status" value="1"/>
</dbReference>
<dbReference type="GO" id="GO:0008409">
    <property type="term" value="F:5'-3' exonuclease activity"/>
    <property type="evidence" value="ECO:0007669"/>
    <property type="project" value="InterPro"/>
</dbReference>
<evidence type="ECO:0000259" key="7">
    <source>
        <dbReference type="Pfam" id="PF02272"/>
    </source>
</evidence>
<dbReference type="InterPro" id="IPR001667">
    <property type="entry name" value="DDH_dom"/>
</dbReference>
<accession>A0A7X2ZSW9</accession>
<organism evidence="9 10">
    <name type="scientific">Zobellia amurskyensis</name>
    <dbReference type="NCBI Taxonomy" id="248905"/>
    <lineage>
        <taxon>Bacteria</taxon>
        <taxon>Pseudomonadati</taxon>
        <taxon>Bacteroidota</taxon>
        <taxon>Flavobacteriia</taxon>
        <taxon>Flavobacteriales</taxon>
        <taxon>Flavobacteriaceae</taxon>
        <taxon>Zobellia</taxon>
    </lineage>
</organism>
<dbReference type="Proteomes" id="UP000540519">
    <property type="component" value="Unassembled WGS sequence"/>
</dbReference>
<comment type="caution">
    <text evidence="9">The sequence shown here is derived from an EMBL/GenBank/DDBJ whole genome shotgun (WGS) entry which is preliminary data.</text>
</comment>
<evidence type="ECO:0000259" key="8">
    <source>
        <dbReference type="Pfam" id="PF17768"/>
    </source>
</evidence>
<feature type="domain" description="RecJ OB" evidence="8">
    <location>
        <begin position="452"/>
        <end position="560"/>
    </location>
</feature>
<dbReference type="PANTHER" id="PTHR30255">
    <property type="entry name" value="SINGLE-STRANDED-DNA-SPECIFIC EXONUCLEASE RECJ"/>
    <property type="match status" value="1"/>
</dbReference>
<keyword evidence="3" id="KW-0540">Nuclease</keyword>
<dbReference type="Gene3D" id="3.90.1640.30">
    <property type="match status" value="1"/>
</dbReference>
<evidence type="ECO:0000313" key="9">
    <source>
        <dbReference type="EMBL" id="MUH35788.1"/>
    </source>
</evidence>
<sequence>MRWTIKPKPEQDAIDQLAKALKVDDLVAQLLLQRGISTYDEAKRFFRPELSHLHDPFLMKDMHIAVERIEKAIGNNENILVYGDYDVDGTTSVALVSSYLLSYYPNVATYIPDRYTEGYGVSFKGVDFAEDNGFSLIIALDCGVKAIDKVAYAKEKDIDFIICDHHRPGNSLPDAVAVLDPKRDDCNYPYDELCGCGVGFKLIQALGSSHGETIHDLIPYLDLVATAIGADIVPMTGENRVLAYFGLQVINTNPRIGFKAIINQIKKSVLTITDVVFIIAPRINAAGRMEHGQHAVNLLTETDLTQAETFAAQIEKFNQDRRGLDKEITVEALAQIQENKEEERFTSVVYKDSWHKGVIGIVASRLTETYYRPTLVFTKSGDKLAASARSVKGFDVYNALQGCADCIEQFGGHKYAAGLTLLEEQFENFKSQFEKVVSETIDPNLLIPEISVDAQLNFEDVSPKLMRILKQFAPFGPGNMTPTFMSENLIDTGYAKGVGEDAAHLKLAATQNGIGPIGGIGFNMGDKLSLVANGQPFSAVFTLDENEWQGNISLQMKLKDIQ</sequence>
<dbReference type="InterPro" id="IPR004610">
    <property type="entry name" value="RecJ"/>
</dbReference>
<keyword evidence="10" id="KW-1185">Reference proteome</keyword>
<evidence type="ECO:0000259" key="6">
    <source>
        <dbReference type="Pfam" id="PF01368"/>
    </source>
</evidence>
<feature type="domain" description="DDH" evidence="6">
    <location>
        <begin position="78"/>
        <end position="228"/>
    </location>
</feature>
<dbReference type="GO" id="GO:0006310">
    <property type="term" value="P:DNA recombination"/>
    <property type="evidence" value="ECO:0007669"/>
    <property type="project" value="InterPro"/>
</dbReference>